<dbReference type="PANTHER" id="PTHR21266">
    <property type="entry name" value="IRON-SULFUR DOMAIN CONTAINING PROTEIN"/>
    <property type="match status" value="1"/>
</dbReference>
<evidence type="ECO:0000313" key="25">
    <source>
        <dbReference type="Proteomes" id="UP000323876"/>
    </source>
</evidence>
<dbReference type="GO" id="GO:0051537">
    <property type="term" value="F:2 iron, 2 sulfur cluster binding"/>
    <property type="evidence" value="ECO:0007669"/>
    <property type="project" value="UniProtKB-KW"/>
</dbReference>
<accession>A0A5N0EKC0</accession>
<dbReference type="SUPFAM" id="SSF50022">
    <property type="entry name" value="ISP domain"/>
    <property type="match status" value="1"/>
</dbReference>
<evidence type="ECO:0000256" key="22">
    <source>
        <dbReference type="SAM" id="MobiDB-lite"/>
    </source>
</evidence>
<keyword evidence="12" id="KW-0443">Lipid metabolism</keyword>
<comment type="pathway">
    <text evidence="15">Steroid hormone biosynthesis; dafachronic acid biosynthesis.</text>
</comment>
<dbReference type="GO" id="GO:0170056">
    <property type="term" value="F:cholesterol 7-desaturase [NAD(P)H] activity"/>
    <property type="evidence" value="ECO:0007669"/>
    <property type="project" value="UniProtKB-EC"/>
</dbReference>
<feature type="compositionally biased region" description="Low complexity" evidence="22">
    <location>
        <begin position="9"/>
        <end position="18"/>
    </location>
</feature>
<dbReference type="AlphaFoldDB" id="A0A5N0EKC0"/>
<sequence>MKLQFPMKSRSTPSDSSSIRPAQAAASDLFPSLPYPNGWFSVGRSVDIPAGKVIRQQVMGQDIVVYRTRSGLVRATQPYCPHLGAHLGIRSSVDGENLVCPFHGFTFDPTGACVRTGTGDPPPKVGLTLLPTREVNGIVLVWRHSDGAAPDWEVEPPDISGFPVPRYYSRTLHDHPQDVMENGFDFAHLPVVHGVVYDVTERPDFSTTTVRMNVRVQPDKSGTGPFAKAPAEIRAALEQGIGPFAQFPISAKITLSGLGWIVVEGVYPRLDIGFVAWVLPTPIDPTHLTMRIMVTARTGASRGDARPSRVPLLNTVPSRLITRLAHVALVHDLNKDFPIWQNKIYADRPRLVKGDGPIMAYRRWARQFYNSAEYDAVIGLHGRYRWNGDPDHRLAGEHS</sequence>
<dbReference type="Gene3D" id="3.90.380.10">
    <property type="entry name" value="Naphthalene 1,2-dioxygenase Alpha Subunit, Chain A, domain 1"/>
    <property type="match status" value="1"/>
</dbReference>
<dbReference type="PROSITE" id="PS51296">
    <property type="entry name" value="RIESKE"/>
    <property type="match status" value="1"/>
</dbReference>
<evidence type="ECO:0000256" key="20">
    <source>
        <dbReference type="ARBA" id="ARBA00047853"/>
    </source>
</evidence>
<keyword evidence="6" id="KW-0479">Metal-binding</keyword>
<comment type="catalytic activity">
    <reaction evidence="21">
        <text>cholesterol + NADPH + O2 + H(+) = 7-dehydrocholesterol + NADP(+) + 2 H2O</text>
        <dbReference type="Rhea" id="RHEA:45024"/>
        <dbReference type="ChEBI" id="CHEBI:15377"/>
        <dbReference type="ChEBI" id="CHEBI:15378"/>
        <dbReference type="ChEBI" id="CHEBI:15379"/>
        <dbReference type="ChEBI" id="CHEBI:16113"/>
        <dbReference type="ChEBI" id="CHEBI:17759"/>
        <dbReference type="ChEBI" id="CHEBI:57783"/>
        <dbReference type="ChEBI" id="CHEBI:58349"/>
        <dbReference type="EC" id="1.14.19.21"/>
    </reaction>
    <physiologicalReaction direction="left-to-right" evidence="21">
        <dbReference type="Rhea" id="RHEA:45025"/>
    </physiologicalReaction>
</comment>
<keyword evidence="9" id="KW-0560">Oxidoreductase</keyword>
<dbReference type="GO" id="GO:0046872">
    <property type="term" value="F:metal ion binding"/>
    <property type="evidence" value="ECO:0007669"/>
    <property type="project" value="UniProtKB-KW"/>
</dbReference>
<evidence type="ECO:0000256" key="13">
    <source>
        <dbReference type="ARBA" id="ARBA00023136"/>
    </source>
</evidence>
<keyword evidence="14" id="KW-0753">Steroid metabolism</keyword>
<evidence type="ECO:0000256" key="11">
    <source>
        <dbReference type="ARBA" id="ARBA00023014"/>
    </source>
</evidence>
<evidence type="ECO:0000256" key="10">
    <source>
        <dbReference type="ARBA" id="ARBA00023004"/>
    </source>
</evidence>
<keyword evidence="25" id="KW-1185">Reference proteome</keyword>
<keyword evidence="5" id="KW-0001">2Fe-2S</keyword>
<feature type="region of interest" description="Disordered" evidence="22">
    <location>
        <begin position="1"/>
        <end position="23"/>
    </location>
</feature>
<dbReference type="Pfam" id="PF00355">
    <property type="entry name" value="Rieske"/>
    <property type="match status" value="1"/>
</dbReference>
<dbReference type="EC" id="1.14.19.21" evidence="17"/>
<evidence type="ECO:0000313" key="24">
    <source>
        <dbReference type="EMBL" id="KAA8889443.1"/>
    </source>
</evidence>
<dbReference type="InterPro" id="IPR036922">
    <property type="entry name" value="Rieske_2Fe-2S_sf"/>
</dbReference>
<dbReference type="SUPFAM" id="SSF55961">
    <property type="entry name" value="Bet v1-like"/>
    <property type="match status" value="1"/>
</dbReference>
<evidence type="ECO:0000256" key="1">
    <source>
        <dbReference type="ARBA" id="ARBA00001962"/>
    </source>
</evidence>
<dbReference type="Pfam" id="PF19298">
    <property type="entry name" value="KshA_C"/>
    <property type="match status" value="1"/>
</dbReference>
<comment type="catalytic activity">
    <reaction evidence="20">
        <text>cholesterol + NADH + O2 + H(+) = 7-dehydrocholesterol + NAD(+) + 2 H2O</text>
        <dbReference type="Rhea" id="RHEA:51644"/>
        <dbReference type="ChEBI" id="CHEBI:15377"/>
        <dbReference type="ChEBI" id="CHEBI:15378"/>
        <dbReference type="ChEBI" id="CHEBI:15379"/>
        <dbReference type="ChEBI" id="CHEBI:16113"/>
        <dbReference type="ChEBI" id="CHEBI:17759"/>
        <dbReference type="ChEBI" id="CHEBI:57540"/>
        <dbReference type="ChEBI" id="CHEBI:57945"/>
        <dbReference type="EC" id="1.14.19.21"/>
    </reaction>
    <physiologicalReaction direction="left-to-right" evidence="20">
        <dbReference type="Rhea" id="RHEA:51645"/>
    </physiologicalReaction>
</comment>
<dbReference type="Gene3D" id="2.102.10.10">
    <property type="entry name" value="Rieske [2Fe-2S] iron-sulphur domain"/>
    <property type="match status" value="1"/>
</dbReference>
<gene>
    <name evidence="24" type="ORF">F3087_10990</name>
</gene>
<evidence type="ECO:0000256" key="2">
    <source>
        <dbReference type="ARBA" id="ARBA00004370"/>
    </source>
</evidence>
<organism evidence="24 25">
    <name type="scientific">Nocardia colli</name>
    <dbReference type="NCBI Taxonomy" id="2545717"/>
    <lineage>
        <taxon>Bacteria</taxon>
        <taxon>Bacillati</taxon>
        <taxon>Actinomycetota</taxon>
        <taxon>Actinomycetes</taxon>
        <taxon>Mycobacteriales</taxon>
        <taxon>Nocardiaceae</taxon>
        <taxon>Nocardia</taxon>
    </lineage>
</organism>
<evidence type="ECO:0000256" key="18">
    <source>
        <dbReference type="ARBA" id="ARBA00030944"/>
    </source>
</evidence>
<evidence type="ECO:0000256" key="19">
    <source>
        <dbReference type="ARBA" id="ARBA00046982"/>
    </source>
</evidence>
<dbReference type="GO" id="GO:0004497">
    <property type="term" value="F:monooxygenase activity"/>
    <property type="evidence" value="ECO:0007669"/>
    <property type="project" value="UniProtKB-ARBA"/>
</dbReference>
<feature type="domain" description="Rieske" evidence="23">
    <location>
        <begin position="39"/>
        <end position="141"/>
    </location>
</feature>
<dbReference type="GO" id="GO:0008203">
    <property type="term" value="P:cholesterol metabolic process"/>
    <property type="evidence" value="ECO:0007669"/>
    <property type="project" value="InterPro"/>
</dbReference>
<dbReference type="Proteomes" id="UP000323876">
    <property type="component" value="Unassembled WGS sequence"/>
</dbReference>
<comment type="cofactor">
    <cofactor evidence="1">
        <name>Fe cation</name>
        <dbReference type="ChEBI" id="CHEBI:24875"/>
    </cofactor>
</comment>
<dbReference type="InterPro" id="IPR045605">
    <property type="entry name" value="KshA-like_C"/>
</dbReference>
<evidence type="ECO:0000256" key="16">
    <source>
        <dbReference type="ARBA" id="ARBA00025729"/>
    </source>
</evidence>
<proteinExistence type="inferred from homology"/>
<name>A0A5N0EKC0_9NOCA</name>
<keyword evidence="8" id="KW-1133">Transmembrane helix</keyword>
<evidence type="ECO:0000256" key="5">
    <source>
        <dbReference type="ARBA" id="ARBA00022714"/>
    </source>
</evidence>
<evidence type="ECO:0000256" key="7">
    <source>
        <dbReference type="ARBA" id="ARBA00022963"/>
    </source>
</evidence>
<protein>
    <recommendedName>
        <fullName evidence="17">cholesterol 7-desaturase</fullName>
        <ecNumber evidence="17">1.14.19.21</ecNumber>
    </recommendedName>
    <alternativeName>
        <fullName evidence="18">Rieske-type oxygenase</fullName>
    </alternativeName>
</protein>
<evidence type="ECO:0000256" key="8">
    <source>
        <dbReference type="ARBA" id="ARBA00022989"/>
    </source>
</evidence>
<evidence type="ECO:0000256" key="17">
    <source>
        <dbReference type="ARBA" id="ARBA00026095"/>
    </source>
</evidence>
<comment type="subcellular location">
    <subcellularLocation>
        <location evidence="2">Membrane</location>
    </subcellularLocation>
</comment>
<evidence type="ECO:0000256" key="9">
    <source>
        <dbReference type="ARBA" id="ARBA00023002"/>
    </source>
</evidence>
<evidence type="ECO:0000256" key="15">
    <source>
        <dbReference type="ARBA" id="ARBA00025712"/>
    </source>
</evidence>
<evidence type="ECO:0000256" key="6">
    <source>
        <dbReference type="ARBA" id="ARBA00022723"/>
    </source>
</evidence>
<keyword evidence="4" id="KW-0812">Transmembrane</keyword>
<comment type="pathway">
    <text evidence="3">Hormone biosynthesis.</text>
</comment>
<evidence type="ECO:0000256" key="14">
    <source>
        <dbReference type="ARBA" id="ARBA00023221"/>
    </source>
</evidence>
<reference evidence="24 25" key="1">
    <citation type="submission" date="2019-09" db="EMBL/GenBank/DDBJ databases">
        <authorList>
            <person name="Wang X."/>
        </authorList>
    </citation>
    <scope>NUCLEOTIDE SEQUENCE [LARGE SCALE GENOMIC DNA]</scope>
    <source>
        <strain evidence="24 25">CICC 11023</strain>
    </source>
</reference>
<evidence type="ECO:0000256" key="12">
    <source>
        <dbReference type="ARBA" id="ARBA00023098"/>
    </source>
</evidence>
<evidence type="ECO:0000256" key="21">
    <source>
        <dbReference type="ARBA" id="ARBA00049548"/>
    </source>
</evidence>
<dbReference type="GO" id="GO:0016020">
    <property type="term" value="C:membrane"/>
    <property type="evidence" value="ECO:0007669"/>
    <property type="project" value="UniProtKB-SubCell"/>
</dbReference>
<dbReference type="GO" id="GO:0016042">
    <property type="term" value="P:lipid catabolic process"/>
    <property type="evidence" value="ECO:0007669"/>
    <property type="project" value="UniProtKB-KW"/>
</dbReference>
<dbReference type="EMBL" id="VXLC01000003">
    <property type="protein sequence ID" value="KAA8889443.1"/>
    <property type="molecule type" value="Genomic_DNA"/>
</dbReference>
<dbReference type="GO" id="GO:0005737">
    <property type="term" value="C:cytoplasm"/>
    <property type="evidence" value="ECO:0007669"/>
    <property type="project" value="TreeGrafter"/>
</dbReference>
<comment type="similarity">
    <text evidence="16">Belongs to the cholesterol 7-desaturase family.</text>
</comment>
<comment type="subunit">
    <text evidence="19">Homotrimer. The two-component system 3-ketosteroid-9-alpha-monooxygenase is composed of an oxygenase component KshA and a reductase component KshB.</text>
</comment>
<dbReference type="InterPro" id="IPR017941">
    <property type="entry name" value="Rieske_2Fe-2S"/>
</dbReference>
<keyword evidence="10" id="KW-0408">Iron</keyword>
<evidence type="ECO:0000256" key="4">
    <source>
        <dbReference type="ARBA" id="ARBA00022692"/>
    </source>
</evidence>
<keyword evidence="7" id="KW-0442">Lipid degradation</keyword>
<keyword evidence="13" id="KW-0472">Membrane</keyword>
<dbReference type="CDD" id="cd03469">
    <property type="entry name" value="Rieske_RO_Alpha_N"/>
    <property type="match status" value="1"/>
</dbReference>
<evidence type="ECO:0000259" key="23">
    <source>
        <dbReference type="PROSITE" id="PS51296"/>
    </source>
</evidence>
<dbReference type="PANTHER" id="PTHR21266:SF32">
    <property type="entry name" value="CHOLESTEROL 7-DESATURASE NVD"/>
    <property type="match status" value="1"/>
</dbReference>
<dbReference type="InterPro" id="IPR050584">
    <property type="entry name" value="Cholesterol_7-desaturase"/>
</dbReference>
<evidence type="ECO:0000256" key="3">
    <source>
        <dbReference type="ARBA" id="ARBA00004972"/>
    </source>
</evidence>
<keyword evidence="11" id="KW-0411">Iron-sulfur</keyword>
<comment type="caution">
    <text evidence="24">The sequence shown here is derived from an EMBL/GenBank/DDBJ whole genome shotgun (WGS) entry which is preliminary data.</text>
</comment>